<proteinExistence type="predicted"/>
<comment type="caution">
    <text evidence="1">The sequence shown here is derived from an EMBL/GenBank/DDBJ whole genome shotgun (WGS) entry which is preliminary data.</text>
</comment>
<reference evidence="1 2" key="1">
    <citation type="submission" date="2024-04" db="EMBL/GenBank/DDBJ databases">
        <title>Novel genus in family Flammeovirgaceae.</title>
        <authorList>
            <person name="Nguyen T.H."/>
            <person name="Vuong T.Q."/>
            <person name="Le H."/>
            <person name="Kim S.-G."/>
        </authorList>
    </citation>
    <scope>NUCLEOTIDE SEQUENCE [LARGE SCALE GENOMIC DNA]</scope>
    <source>
        <strain evidence="1 2">JCM 23209</strain>
    </source>
</reference>
<sequence>MKNILKTVGTQRLLLDNTVKKLTLPQTAVEALLVLEAEGTAKAARWWTDGSEPTASEGMLLGDASVLELTHRQDLERFQIIGIDPGKTSVLTITYYGF</sequence>
<keyword evidence="2" id="KW-1185">Reference proteome</keyword>
<dbReference type="RefSeq" id="WP_346820643.1">
    <property type="nucleotide sequence ID" value="NZ_JBDKWZ010000004.1"/>
</dbReference>
<evidence type="ECO:0000313" key="1">
    <source>
        <dbReference type="EMBL" id="MEN7547862.1"/>
    </source>
</evidence>
<protein>
    <submittedName>
        <fullName evidence="1">Uncharacterized protein</fullName>
    </submittedName>
</protein>
<dbReference type="AlphaFoldDB" id="A0AAW9RW17"/>
<evidence type="ECO:0000313" key="2">
    <source>
        <dbReference type="Proteomes" id="UP001403385"/>
    </source>
</evidence>
<gene>
    <name evidence="1" type="ORF">AAG747_08075</name>
</gene>
<organism evidence="1 2">
    <name type="scientific">Rapidithrix thailandica</name>
    <dbReference type="NCBI Taxonomy" id="413964"/>
    <lineage>
        <taxon>Bacteria</taxon>
        <taxon>Pseudomonadati</taxon>
        <taxon>Bacteroidota</taxon>
        <taxon>Cytophagia</taxon>
        <taxon>Cytophagales</taxon>
        <taxon>Flammeovirgaceae</taxon>
        <taxon>Rapidithrix</taxon>
    </lineage>
</organism>
<accession>A0AAW9RW17</accession>
<name>A0AAW9RW17_9BACT</name>
<dbReference type="Proteomes" id="UP001403385">
    <property type="component" value="Unassembled WGS sequence"/>
</dbReference>
<dbReference type="EMBL" id="JBDKWZ010000004">
    <property type="protein sequence ID" value="MEN7547862.1"/>
    <property type="molecule type" value="Genomic_DNA"/>
</dbReference>